<evidence type="ECO:0000256" key="2">
    <source>
        <dbReference type="ARBA" id="ARBA00022741"/>
    </source>
</evidence>
<evidence type="ECO:0000256" key="9">
    <source>
        <dbReference type="ARBA" id="ARBA00023204"/>
    </source>
</evidence>
<evidence type="ECO:0000313" key="10">
    <source>
        <dbReference type="EMBL" id="EMS77965.1"/>
    </source>
</evidence>
<comment type="caution">
    <text evidence="10">The sequence shown here is derived from an EMBL/GenBank/DDBJ whole genome shotgun (WGS) entry which is preliminary data.</text>
</comment>
<dbReference type="InterPro" id="IPR027417">
    <property type="entry name" value="P-loop_NTPase"/>
</dbReference>
<keyword evidence="2" id="KW-0547">Nucleotide-binding</keyword>
<name>S0FTE5_9BACT</name>
<dbReference type="Proteomes" id="UP000014216">
    <property type="component" value="Unassembled WGS sequence"/>
</dbReference>
<dbReference type="GO" id="GO:0003677">
    <property type="term" value="F:DNA binding"/>
    <property type="evidence" value="ECO:0007669"/>
    <property type="project" value="UniProtKB-KW"/>
</dbReference>
<keyword evidence="7" id="KW-0067">ATP-binding</keyword>
<dbReference type="GO" id="GO:0140097">
    <property type="term" value="F:catalytic activity, acting on DNA"/>
    <property type="evidence" value="ECO:0007669"/>
    <property type="project" value="UniProtKB-ARBA"/>
</dbReference>
<dbReference type="GO" id="GO:0004527">
    <property type="term" value="F:exonuclease activity"/>
    <property type="evidence" value="ECO:0007669"/>
    <property type="project" value="UniProtKB-KW"/>
</dbReference>
<proteinExistence type="predicted"/>
<evidence type="ECO:0000256" key="6">
    <source>
        <dbReference type="ARBA" id="ARBA00022839"/>
    </source>
</evidence>
<dbReference type="SUPFAM" id="SSF52540">
    <property type="entry name" value="P-loop containing nucleoside triphosphate hydrolases"/>
    <property type="match status" value="1"/>
</dbReference>
<keyword evidence="4" id="KW-0378">Hydrolase</keyword>
<keyword evidence="8" id="KW-0238">DNA-binding</keyword>
<evidence type="ECO:0000313" key="11">
    <source>
        <dbReference type="Proteomes" id="UP000014216"/>
    </source>
</evidence>
<dbReference type="Gene3D" id="1.10.10.160">
    <property type="match status" value="1"/>
</dbReference>
<dbReference type="AlphaFoldDB" id="S0FTE5"/>
<dbReference type="Pfam" id="PF04257">
    <property type="entry name" value="Exonuc_V_gamma"/>
    <property type="match status" value="1"/>
</dbReference>
<keyword evidence="9" id="KW-0234">DNA repair</keyword>
<dbReference type="GO" id="GO:0004386">
    <property type="term" value="F:helicase activity"/>
    <property type="evidence" value="ECO:0007669"/>
    <property type="project" value="UniProtKB-KW"/>
</dbReference>
<dbReference type="PANTHER" id="PTHR30591">
    <property type="entry name" value="RECBCD ENZYME SUBUNIT RECC"/>
    <property type="match status" value="1"/>
</dbReference>
<keyword evidence="6" id="KW-0269">Exonuclease</keyword>
<evidence type="ECO:0000256" key="7">
    <source>
        <dbReference type="ARBA" id="ARBA00022840"/>
    </source>
</evidence>
<organism evidence="10 11">
    <name type="scientific">Desulfotignum phosphitoxidans DSM 13687</name>
    <dbReference type="NCBI Taxonomy" id="1286635"/>
    <lineage>
        <taxon>Bacteria</taxon>
        <taxon>Pseudomonadati</taxon>
        <taxon>Thermodesulfobacteriota</taxon>
        <taxon>Desulfobacteria</taxon>
        <taxon>Desulfobacterales</taxon>
        <taxon>Desulfobacteraceae</taxon>
        <taxon>Desulfotignum</taxon>
    </lineage>
</organism>
<dbReference type="InterPro" id="IPR013986">
    <property type="entry name" value="DExx_box_DNA_helicase_dom_sf"/>
</dbReference>
<accession>S0FTE5</accession>
<keyword evidence="11" id="KW-1185">Reference proteome</keyword>
<dbReference type="EMBL" id="APJX01000011">
    <property type="protein sequence ID" value="EMS77965.1"/>
    <property type="molecule type" value="Genomic_DNA"/>
</dbReference>
<reference evidence="10 11" key="1">
    <citation type="journal article" date="2013" name="Genome Announc.">
        <title>Draft Genome Sequence of Desulfotignum phosphitoxidans DSM 13687 Strain FiPS-3.</title>
        <authorList>
            <person name="Poehlein A."/>
            <person name="Daniel R."/>
            <person name="Simeonova D.D."/>
        </authorList>
    </citation>
    <scope>NUCLEOTIDE SEQUENCE [LARGE SCALE GENOMIC DNA]</scope>
    <source>
        <strain evidence="10 11">DSM 13687</strain>
    </source>
</reference>
<keyword evidence="5" id="KW-0347">Helicase</keyword>
<evidence type="ECO:0000256" key="1">
    <source>
        <dbReference type="ARBA" id="ARBA00022722"/>
    </source>
</evidence>
<dbReference type="GO" id="GO:0005524">
    <property type="term" value="F:ATP binding"/>
    <property type="evidence" value="ECO:0007669"/>
    <property type="project" value="UniProtKB-KW"/>
</dbReference>
<evidence type="ECO:0000256" key="3">
    <source>
        <dbReference type="ARBA" id="ARBA00022763"/>
    </source>
</evidence>
<dbReference type="GO" id="GO:0006310">
    <property type="term" value="P:DNA recombination"/>
    <property type="evidence" value="ECO:0007669"/>
    <property type="project" value="TreeGrafter"/>
</dbReference>
<evidence type="ECO:0000256" key="8">
    <source>
        <dbReference type="ARBA" id="ARBA00023125"/>
    </source>
</evidence>
<keyword evidence="1" id="KW-0540">Nuclease</keyword>
<protein>
    <submittedName>
        <fullName evidence="10">Exodeoxyribonuclease V, gamma subunit RecC</fullName>
    </submittedName>
</protein>
<dbReference type="PATRIC" id="fig|1286635.3.peg.4132"/>
<keyword evidence="3" id="KW-0227">DNA damage</keyword>
<gene>
    <name evidence="10" type="primary">recC</name>
    <name evidence="10" type="ORF">Dpo_11c01070</name>
</gene>
<dbReference type="OrthoDB" id="9762834at2"/>
<sequence length="364" mass="41995">MDTQNQNTGQELSPGLSIIHSNHLEDLRQVAVRWIKTHPLQVLETEQFIVQSNGMAQWLKLALAADDGCGISAGIEMQLPGRYVWSAYRAVLGSDIIPEESPYDKERLMWRIFRLLPGLCTESIFDPLNRFLEHDKDQRKRSQLAVHLADLYDQYQVYRADWLGDWAQGVDRLARVAGQPVPLGEEQQWQAELWRRIKADVPEEYRTIGRSDLHHRFLEKAGTFNGPRPNELPPRVIVFGISSLPRQVLETLHAVSSLCQVLLFVHNPCRHFWADIIEDRELLRIEHARHKAKATMPEPLDPELLHQHANPLLAAWGKQGRDYIGMLYGYDEPEKYETAFSQIDLFADLRRIRTCFLPKKVSKG</sequence>
<dbReference type="GO" id="GO:0006281">
    <property type="term" value="P:DNA repair"/>
    <property type="evidence" value="ECO:0007669"/>
    <property type="project" value="UniProtKB-KW"/>
</dbReference>
<dbReference type="RefSeq" id="WP_006968123.1">
    <property type="nucleotide sequence ID" value="NZ_APJX01000011.1"/>
</dbReference>
<dbReference type="Gene3D" id="3.40.50.10930">
    <property type="match status" value="1"/>
</dbReference>
<evidence type="ECO:0000256" key="5">
    <source>
        <dbReference type="ARBA" id="ARBA00022806"/>
    </source>
</evidence>
<evidence type="ECO:0000256" key="4">
    <source>
        <dbReference type="ARBA" id="ARBA00022801"/>
    </source>
</evidence>
<dbReference type="PANTHER" id="PTHR30591:SF1">
    <property type="entry name" value="RECBCD ENZYME SUBUNIT RECC"/>
    <property type="match status" value="1"/>
</dbReference>